<name>A0A932LZ91_UNCTE</name>
<sequence>MIEAFLNGMVNPFDPTILPYFLMGIALSLTLGFLPGIAVFHILAVLLPVAVILKPMQGLTFLVASTSVGATGGSIASVLFNIPGDSSNAATLLDGYPMTLKGQAGRAMGIALAASGLGGKISRGNALRGLIPGLLGILLAMIGLDGFSGDYRFTFGTSYLMDGLPLVPVFLGIFALPQVIDLAAGASGAALSKVIPNVTFREVFAGTKETFRHWWLFIRSLLLGVWFGVLPGIGAGGAIWVAYAHAKQTSKRPEEFGTGRPEGILAPETVNNACTGGDLLTTLVFGIPGSATMAFLLGAFLLAGIQPGPGMIYEHLELSFTLLWTVAWANVIGVIVCLILTTRIVRLAYLSPKVLAPIILALVLIATFVGSDEDLTAYIILFAIAPLGYAMMKLDYNRASFVLGFVLGELAERSFQLALQTRGPLFPVNSPISAILTLILLTVIFQRQLGRLFRALRRRIA</sequence>
<organism evidence="3 4">
    <name type="scientific">Tectimicrobiota bacterium</name>
    <dbReference type="NCBI Taxonomy" id="2528274"/>
    <lineage>
        <taxon>Bacteria</taxon>
        <taxon>Pseudomonadati</taxon>
        <taxon>Nitrospinota/Tectimicrobiota group</taxon>
        <taxon>Candidatus Tectimicrobiota</taxon>
    </lineage>
</organism>
<dbReference type="Proteomes" id="UP000741360">
    <property type="component" value="Unassembled WGS sequence"/>
</dbReference>
<keyword evidence="1" id="KW-0472">Membrane</keyword>
<feature type="transmembrane region" description="Helical" evidence="1">
    <location>
        <begin position="20"/>
        <end position="47"/>
    </location>
</feature>
<proteinExistence type="predicted"/>
<dbReference type="PANTHER" id="PTHR35342">
    <property type="entry name" value="TRICARBOXYLIC TRANSPORT PROTEIN"/>
    <property type="match status" value="1"/>
</dbReference>
<feature type="transmembrane region" description="Helical" evidence="1">
    <location>
        <begin position="347"/>
        <end position="369"/>
    </location>
</feature>
<evidence type="ECO:0000256" key="1">
    <source>
        <dbReference type="SAM" id="Phobius"/>
    </source>
</evidence>
<keyword evidence="1" id="KW-0812">Transmembrane</keyword>
<dbReference type="EMBL" id="JACPSX010000006">
    <property type="protein sequence ID" value="MBI3013525.1"/>
    <property type="molecule type" value="Genomic_DNA"/>
</dbReference>
<gene>
    <name evidence="3" type="ORF">HYY65_00340</name>
</gene>
<dbReference type="PANTHER" id="PTHR35342:SF5">
    <property type="entry name" value="TRICARBOXYLIC TRANSPORT PROTEIN"/>
    <property type="match status" value="1"/>
</dbReference>
<accession>A0A932LZ91</accession>
<feature type="transmembrane region" description="Helical" evidence="1">
    <location>
        <begin position="221"/>
        <end position="243"/>
    </location>
</feature>
<dbReference type="InterPro" id="IPR002823">
    <property type="entry name" value="DUF112_TM"/>
</dbReference>
<feature type="transmembrane region" description="Helical" evidence="1">
    <location>
        <begin position="431"/>
        <end position="449"/>
    </location>
</feature>
<reference evidence="3" key="1">
    <citation type="submission" date="2020-07" db="EMBL/GenBank/DDBJ databases">
        <title>Huge and variable diversity of episymbiotic CPR bacteria and DPANN archaea in groundwater ecosystems.</title>
        <authorList>
            <person name="He C.Y."/>
            <person name="Keren R."/>
            <person name="Whittaker M."/>
            <person name="Farag I.F."/>
            <person name="Doudna J."/>
            <person name="Cate J.H.D."/>
            <person name="Banfield J.F."/>
        </authorList>
    </citation>
    <scope>NUCLEOTIDE SEQUENCE</scope>
    <source>
        <strain evidence="3">NC_groundwater_717_Ag_S-0.2um_59_8</strain>
    </source>
</reference>
<feature type="transmembrane region" description="Helical" evidence="1">
    <location>
        <begin position="159"/>
        <end position="180"/>
    </location>
</feature>
<evidence type="ECO:0000313" key="3">
    <source>
        <dbReference type="EMBL" id="MBI3013525.1"/>
    </source>
</evidence>
<evidence type="ECO:0000259" key="2">
    <source>
        <dbReference type="Pfam" id="PF01970"/>
    </source>
</evidence>
<protein>
    <submittedName>
        <fullName evidence="3">Tripartite tricarboxylate transporter permease</fullName>
    </submittedName>
</protein>
<dbReference type="Pfam" id="PF01970">
    <property type="entry name" value="TctA"/>
    <property type="match status" value="1"/>
</dbReference>
<keyword evidence="1" id="KW-1133">Transmembrane helix</keyword>
<feature type="transmembrane region" description="Helical" evidence="1">
    <location>
        <begin position="126"/>
        <end position="147"/>
    </location>
</feature>
<feature type="domain" description="DUF112" evidence="2">
    <location>
        <begin position="121"/>
        <end position="403"/>
    </location>
</feature>
<comment type="caution">
    <text evidence="3">The sequence shown here is derived from an EMBL/GenBank/DDBJ whole genome shotgun (WGS) entry which is preliminary data.</text>
</comment>
<feature type="transmembrane region" description="Helical" evidence="1">
    <location>
        <begin position="375"/>
        <end position="392"/>
    </location>
</feature>
<feature type="transmembrane region" description="Helical" evidence="1">
    <location>
        <begin position="279"/>
        <end position="302"/>
    </location>
</feature>
<feature type="transmembrane region" description="Helical" evidence="1">
    <location>
        <begin position="59"/>
        <end position="82"/>
    </location>
</feature>
<evidence type="ECO:0000313" key="4">
    <source>
        <dbReference type="Proteomes" id="UP000741360"/>
    </source>
</evidence>
<feature type="transmembrane region" description="Helical" evidence="1">
    <location>
        <begin position="322"/>
        <end position="340"/>
    </location>
</feature>
<dbReference type="AlphaFoldDB" id="A0A932LZ91"/>